<feature type="domain" description="Aspartate/glutamate/uridylate kinase" evidence="10">
    <location>
        <begin position="2"/>
        <end position="182"/>
    </location>
</feature>
<evidence type="ECO:0000256" key="9">
    <source>
        <dbReference type="ARBA" id="ARBA00048141"/>
    </source>
</evidence>
<dbReference type="EC" id="2.7.2.8" evidence="2"/>
<evidence type="ECO:0000256" key="4">
    <source>
        <dbReference type="ARBA" id="ARBA00022605"/>
    </source>
</evidence>
<dbReference type="PANTHER" id="PTHR23342">
    <property type="entry name" value="N-ACETYLGLUTAMATE SYNTHASE"/>
    <property type="match status" value="1"/>
</dbReference>
<dbReference type="Pfam" id="PF00696">
    <property type="entry name" value="AA_kinase"/>
    <property type="match status" value="1"/>
</dbReference>
<organism evidence="11 12">
    <name type="scientific">Candidatus Gottesmanbacteria bacterium CG_4_10_14_0_8_um_filter_37_24</name>
    <dbReference type="NCBI Taxonomy" id="1974574"/>
    <lineage>
        <taxon>Bacteria</taxon>
        <taxon>Candidatus Gottesmaniibacteriota</taxon>
    </lineage>
</organism>
<dbReference type="EMBL" id="PFMK01000059">
    <property type="protein sequence ID" value="PIZ02704.1"/>
    <property type="molecule type" value="Genomic_DNA"/>
</dbReference>
<keyword evidence="3" id="KW-0055">Arginine biosynthesis</keyword>
<keyword evidence="7 11" id="KW-0418">Kinase</keyword>
<evidence type="ECO:0000256" key="7">
    <source>
        <dbReference type="ARBA" id="ARBA00022777"/>
    </source>
</evidence>
<evidence type="ECO:0000256" key="8">
    <source>
        <dbReference type="ARBA" id="ARBA00022840"/>
    </source>
</evidence>
<dbReference type="GO" id="GO:0006526">
    <property type="term" value="P:L-arginine biosynthetic process"/>
    <property type="evidence" value="ECO:0007669"/>
    <property type="project" value="UniProtKB-KW"/>
</dbReference>
<protein>
    <recommendedName>
        <fullName evidence="2">acetylglutamate kinase</fullName>
        <ecNumber evidence="2">2.7.2.8</ecNumber>
    </recommendedName>
</protein>
<dbReference type="GO" id="GO:0005524">
    <property type="term" value="F:ATP binding"/>
    <property type="evidence" value="ECO:0007669"/>
    <property type="project" value="UniProtKB-KW"/>
</dbReference>
<comment type="caution">
    <text evidence="11">The sequence shown here is derived from an EMBL/GenBank/DDBJ whole genome shotgun (WGS) entry which is preliminary data.</text>
</comment>
<evidence type="ECO:0000256" key="6">
    <source>
        <dbReference type="ARBA" id="ARBA00022741"/>
    </source>
</evidence>
<dbReference type="GO" id="GO:0005737">
    <property type="term" value="C:cytoplasm"/>
    <property type="evidence" value="ECO:0007669"/>
    <property type="project" value="InterPro"/>
</dbReference>
<dbReference type="PRINTS" id="PR00474">
    <property type="entry name" value="GLU5KINASE"/>
</dbReference>
<evidence type="ECO:0000256" key="1">
    <source>
        <dbReference type="ARBA" id="ARBA00004828"/>
    </source>
</evidence>
<dbReference type="PIRSF" id="PIRSF000728">
    <property type="entry name" value="NAGK"/>
    <property type="match status" value="1"/>
</dbReference>
<comment type="catalytic activity">
    <reaction evidence="9">
        <text>N-acetyl-L-glutamate + ATP = N-acetyl-L-glutamyl 5-phosphate + ADP</text>
        <dbReference type="Rhea" id="RHEA:14629"/>
        <dbReference type="ChEBI" id="CHEBI:30616"/>
        <dbReference type="ChEBI" id="CHEBI:44337"/>
        <dbReference type="ChEBI" id="CHEBI:57936"/>
        <dbReference type="ChEBI" id="CHEBI:456216"/>
        <dbReference type="EC" id="2.7.2.8"/>
    </reaction>
</comment>
<dbReference type="InterPro" id="IPR036393">
    <property type="entry name" value="AceGlu_kinase-like_sf"/>
</dbReference>
<evidence type="ECO:0000313" key="11">
    <source>
        <dbReference type="EMBL" id="PIZ02704.1"/>
    </source>
</evidence>
<evidence type="ECO:0000256" key="5">
    <source>
        <dbReference type="ARBA" id="ARBA00022679"/>
    </source>
</evidence>
<dbReference type="InterPro" id="IPR004662">
    <property type="entry name" value="AcgluKinase_fam"/>
</dbReference>
<gene>
    <name evidence="11" type="primary">argB</name>
    <name evidence="11" type="ORF">COY59_03445</name>
</gene>
<dbReference type="InterPro" id="IPR001048">
    <property type="entry name" value="Asp/Glu/Uridylate_kinase"/>
</dbReference>
<dbReference type="GO" id="GO:0003991">
    <property type="term" value="F:acetylglutamate kinase activity"/>
    <property type="evidence" value="ECO:0007669"/>
    <property type="project" value="UniProtKB-EC"/>
</dbReference>
<keyword evidence="5" id="KW-0808">Transferase</keyword>
<evidence type="ECO:0000256" key="3">
    <source>
        <dbReference type="ARBA" id="ARBA00022571"/>
    </source>
</evidence>
<dbReference type="NCBIfam" id="TIGR00761">
    <property type="entry name" value="argB"/>
    <property type="match status" value="1"/>
</dbReference>
<dbReference type="SUPFAM" id="SSF53633">
    <property type="entry name" value="Carbamate kinase-like"/>
    <property type="match status" value="1"/>
</dbReference>
<name>A0A2M7RRU9_9BACT</name>
<sequence>ETLMVVKMIYKGIINTELVAEAIKHKIQAIGLSGIDANLAQVSKRPTKKVINQKTGKTESVDFGYVGDITKINKDILVYLLEKNYVPIIACLGVDGSGQIYNINADSLATAIACQIKASKLIFITDVNGIQKTKDSPQYFHRLTLKQAKEMIIQKKITDGMIPKIENVETAIKNGIESVQIVGALDRESKWSDAFTNQSYGTVIYGGEYE</sequence>
<evidence type="ECO:0000313" key="12">
    <source>
        <dbReference type="Proteomes" id="UP000231069"/>
    </source>
</evidence>
<dbReference type="CDD" id="cd04238">
    <property type="entry name" value="AAK_NAGK-like"/>
    <property type="match status" value="1"/>
</dbReference>
<dbReference type="InterPro" id="IPR001057">
    <property type="entry name" value="Glu/AcGlu_kinase"/>
</dbReference>
<keyword evidence="4" id="KW-0028">Amino-acid biosynthesis</keyword>
<reference evidence="12" key="1">
    <citation type="submission" date="2017-09" db="EMBL/GenBank/DDBJ databases">
        <title>Depth-based differentiation of microbial function through sediment-hosted aquifers and enrichment of novel symbionts in the deep terrestrial subsurface.</title>
        <authorList>
            <person name="Probst A.J."/>
            <person name="Ladd B."/>
            <person name="Jarett J.K."/>
            <person name="Geller-Mcgrath D.E."/>
            <person name="Sieber C.M.K."/>
            <person name="Emerson J.B."/>
            <person name="Anantharaman K."/>
            <person name="Thomas B.C."/>
            <person name="Malmstrom R."/>
            <person name="Stieglmeier M."/>
            <person name="Klingl A."/>
            <person name="Woyke T."/>
            <person name="Ryan C.M."/>
            <person name="Banfield J.F."/>
        </authorList>
    </citation>
    <scope>NUCLEOTIDE SEQUENCE [LARGE SCALE GENOMIC DNA]</scope>
</reference>
<keyword evidence="8" id="KW-0067">ATP-binding</keyword>
<keyword evidence="6" id="KW-0547">Nucleotide-binding</keyword>
<dbReference type="Gene3D" id="3.40.1160.10">
    <property type="entry name" value="Acetylglutamate kinase-like"/>
    <property type="match status" value="1"/>
</dbReference>
<comment type="pathway">
    <text evidence="1">Amino-acid biosynthesis; L-arginine biosynthesis; N(2)-acetyl-L-ornithine from L-glutamate: step 2/4.</text>
</comment>
<dbReference type="PANTHER" id="PTHR23342:SF0">
    <property type="entry name" value="N-ACETYLGLUTAMATE SYNTHASE, MITOCHONDRIAL"/>
    <property type="match status" value="1"/>
</dbReference>
<dbReference type="AlphaFoldDB" id="A0A2M7RRU9"/>
<evidence type="ECO:0000256" key="2">
    <source>
        <dbReference type="ARBA" id="ARBA00013065"/>
    </source>
</evidence>
<proteinExistence type="predicted"/>
<feature type="non-terminal residue" evidence="11">
    <location>
        <position position="1"/>
    </location>
</feature>
<dbReference type="Proteomes" id="UP000231069">
    <property type="component" value="Unassembled WGS sequence"/>
</dbReference>
<evidence type="ECO:0000259" key="10">
    <source>
        <dbReference type="Pfam" id="PF00696"/>
    </source>
</evidence>
<accession>A0A2M7RRU9</accession>